<protein>
    <submittedName>
        <fullName evidence="2">Uncharacterized protein</fullName>
    </submittedName>
</protein>
<keyword evidence="1" id="KW-0812">Transmembrane</keyword>
<comment type="caution">
    <text evidence="2">The sequence shown here is derived from an EMBL/GenBank/DDBJ whole genome shotgun (WGS) entry which is preliminary data.</text>
</comment>
<keyword evidence="1" id="KW-1133">Transmembrane helix</keyword>
<sequence>TTFLMNKDIWGLLLIGCGAGLEFFKYWGRKEDYW</sequence>
<gene>
    <name evidence="2" type="ORF">LCGC14_1873960</name>
</gene>
<feature type="transmembrane region" description="Helical" evidence="1">
    <location>
        <begin position="9"/>
        <end position="28"/>
    </location>
</feature>
<accession>A0A0F9II66</accession>
<keyword evidence="1" id="KW-0472">Membrane</keyword>
<name>A0A0F9II66_9ZZZZ</name>
<reference evidence="2" key="1">
    <citation type="journal article" date="2015" name="Nature">
        <title>Complex archaea that bridge the gap between prokaryotes and eukaryotes.</title>
        <authorList>
            <person name="Spang A."/>
            <person name="Saw J.H."/>
            <person name="Jorgensen S.L."/>
            <person name="Zaremba-Niedzwiedzka K."/>
            <person name="Martijn J."/>
            <person name="Lind A.E."/>
            <person name="van Eijk R."/>
            <person name="Schleper C."/>
            <person name="Guy L."/>
            <person name="Ettema T.J."/>
        </authorList>
    </citation>
    <scope>NUCLEOTIDE SEQUENCE</scope>
</reference>
<feature type="non-terminal residue" evidence="2">
    <location>
        <position position="1"/>
    </location>
</feature>
<evidence type="ECO:0000313" key="2">
    <source>
        <dbReference type="EMBL" id="KKL93505.1"/>
    </source>
</evidence>
<dbReference type="EMBL" id="LAZR01019168">
    <property type="protein sequence ID" value="KKL93505.1"/>
    <property type="molecule type" value="Genomic_DNA"/>
</dbReference>
<evidence type="ECO:0000256" key="1">
    <source>
        <dbReference type="SAM" id="Phobius"/>
    </source>
</evidence>
<organism evidence="2">
    <name type="scientific">marine sediment metagenome</name>
    <dbReference type="NCBI Taxonomy" id="412755"/>
    <lineage>
        <taxon>unclassified sequences</taxon>
        <taxon>metagenomes</taxon>
        <taxon>ecological metagenomes</taxon>
    </lineage>
</organism>
<dbReference type="AlphaFoldDB" id="A0A0F9II66"/>
<proteinExistence type="predicted"/>